<name>A0ACC6L1D3_9SPHI</name>
<protein>
    <submittedName>
        <fullName evidence="1">Uncharacterized protein</fullName>
    </submittedName>
</protein>
<dbReference type="EMBL" id="JAVDTF010000003">
    <property type="protein sequence ID" value="MDR6785291.1"/>
    <property type="molecule type" value="Genomic_DNA"/>
</dbReference>
<evidence type="ECO:0000313" key="1">
    <source>
        <dbReference type="EMBL" id="MDR6785291.1"/>
    </source>
</evidence>
<comment type="caution">
    <text evidence="1">The sequence shown here is derived from an EMBL/GenBank/DDBJ whole genome shotgun (WGS) entry which is preliminary data.</text>
</comment>
<keyword evidence="2" id="KW-1185">Reference proteome</keyword>
<sequence>MTKELFFTANDGITYTVTVTSIPFNDNGTNRIKFEVKDPFSINILQRQEQDNWVILEGDIKPEHVKLVGAVIRKNFNT</sequence>
<reference evidence="1" key="1">
    <citation type="submission" date="2023-07" db="EMBL/GenBank/DDBJ databases">
        <title>Sorghum-associated microbial communities from plants grown in Nebraska, USA.</title>
        <authorList>
            <person name="Schachtman D."/>
        </authorList>
    </citation>
    <scope>NUCLEOTIDE SEQUENCE</scope>
    <source>
        <strain evidence="1">2697</strain>
    </source>
</reference>
<proteinExistence type="predicted"/>
<gene>
    <name evidence="1" type="ORF">J2X78_003865</name>
</gene>
<evidence type="ECO:0000313" key="2">
    <source>
        <dbReference type="Proteomes" id="UP001246858"/>
    </source>
</evidence>
<organism evidence="1 2">
    <name type="scientific">Pedobacter africanus</name>
    <dbReference type="NCBI Taxonomy" id="151894"/>
    <lineage>
        <taxon>Bacteria</taxon>
        <taxon>Pseudomonadati</taxon>
        <taxon>Bacteroidota</taxon>
        <taxon>Sphingobacteriia</taxon>
        <taxon>Sphingobacteriales</taxon>
        <taxon>Sphingobacteriaceae</taxon>
        <taxon>Pedobacter</taxon>
    </lineage>
</organism>
<accession>A0ACC6L1D3</accession>
<dbReference type="Proteomes" id="UP001246858">
    <property type="component" value="Unassembled WGS sequence"/>
</dbReference>